<feature type="transmembrane region" description="Helical" evidence="1">
    <location>
        <begin position="175"/>
        <end position="201"/>
    </location>
</feature>
<feature type="transmembrane region" description="Helical" evidence="1">
    <location>
        <begin position="93"/>
        <end position="110"/>
    </location>
</feature>
<feature type="transmembrane region" description="Helical" evidence="1">
    <location>
        <begin position="145"/>
        <end position="169"/>
    </location>
</feature>
<keyword evidence="1" id="KW-0812">Transmembrane</keyword>
<keyword evidence="3" id="KW-1185">Reference proteome</keyword>
<keyword evidence="1" id="KW-1133">Transmembrane helix</keyword>
<accession>A0A812CFZ1</accession>
<keyword evidence="1" id="KW-0472">Membrane</keyword>
<reference evidence="2" key="1">
    <citation type="submission" date="2021-01" db="EMBL/GenBank/DDBJ databases">
        <authorList>
            <person name="Li R."/>
            <person name="Bekaert M."/>
        </authorList>
    </citation>
    <scope>NUCLEOTIDE SEQUENCE</scope>
    <source>
        <strain evidence="2">Farmed</strain>
    </source>
</reference>
<proteinExistence type="predicted"/>
<name>A0A812CFZ1_ACAPH</name>
<evidence type="ECO:0000313" key="2">
    <source>
        <dbReference type="EMBL" id="CAE1273898.1"/>
    </source>
</evidence>
<evidence type="ECO:0000256" key="1">
    <source>
        <dbReference type="SAM" id="Phobius"/>
    </source>
</evidence>
<evidence type="ECO:0000313" key="3">
    <source>
        <dbReference type="Proteomes" id="UP000597762"/>
    </source>
</evidence>
<comment type="caution">
    <text evidence="2">The sequence shown here is derived from an EMBL/GenBank/DDBJ whole genome shotgun (WGS) entry which is preliminary data.</text>
</comment>
<dbReference type="EMBL" id="CAHIKZ030001749">
    <property type="protein sequence ID" value="CAE1273898.1"/>
    <property type="molecule type" value="Genomic_DNA"/>
</dbReference>
<organism evidence="2 3">
    <name type="scientific">Acanthosepion pharaonis</name>
    <name type="common">Pharaoh cuttlefish</name>
    <name type="synonym">Sepia pharaonis</name>
    <dbReference type="NCBI Taxonomy" id="158019"/>
    <lineage>
        <taxon>Eukaryota</taxon>
        <taxon>Metazoa</taxon>
        <taxon>Spiralia</taxon>
        <taxon>Lophotrochozoa</taxon>
        <taxon>Mollusca</taxon>
        <taxon>Cephalopoda</taxon>
        <taxon>Coleoidea</taxon>
        <taxon>Decapodiformes</taxon>
        <taxon>Sepiida</taxon>
        <taxon>Sepiina</taxon>
        <taxon>Sepiidae</taxon>
        <taxon>Acanthosepion</taxon>
    </lineage>
</organism>
<feature type="transmembrane region" description="Helical" evidence="1">
    <location>
        <begin position="21"/>
        <end position="40"/>
    </location>
</feature>
<dbReference type="AlphaFoldDB" id="A0A812CFZ1"/>
<dbReference type="Proteomes" id="UP000597762">
    <property type="component" value="Unassembled WGS sequence"/>
</dbReference>
<protein>
    <submittedName>
        <fullName evidence="2">Uncharacterized protein</fullName>
    </submittedName>
</protein>
<gene>
    <name evidence="2" type="ORF">SPHA_38501</name>
</gene>
<feature type="transmembrane region" description="Helical" evidence="1">
    <location>
        <begin position="60"/>
        <end position="86"/>
    </location>
</feature>
<sequence length="230" mass="27424">MSISIYFFISSPFDNFNFSFFFGKFLPIFFFLFILYPNLFISPSFPSFLLFQSFFPFSLIIFHSFFFLFLLVSKIYFIITFLFLFLLFLDKELLSFLLTFLHFLVLPALFNHFIPFFHFSFFPIFYSNSYYSPFLIEMPSIPSSFLLYSIISFLLSLLSFFPAFFIPYLVITLHFYLLSFISLVLPALFNHFIPFIITLLLSAQKFIPSNQNYSPFLLLPFVHFPCPLFI</sequence>